<dbReference type="InterPro" id="IPR051200">
    <property type="entry name" value="Host-pathogen_enzymatic-act"/>
</dbReference>
<evidence type="ECO:0008006" key="4">
    <source>
        <dbReference type="Google" id="ProtNLM"/>
    </source>
</evidence>
<evidence type="ECO:0000256" key="1">
    <source>
        <dbReference type="SAM" id="SignalP"/>
    </source>
</evidence>
<reference evidence="2 3" key="1">
    <citation type="submission" date="2017-06" db="EMBL/GenBank/DDBJ databases">
        <authorList>
            <person name="Kim H.J."/>
            <person name="Triplett B.A."/>
        </authorList>
    </citation>
    <scope>NUCLEOTIDE SEQUENCE [LARGE SCALE GENOMIC DNA]</scope>
    <source>
        <strain evidence="2">FRACA_ARgP5</strain>
    </source>
</reference>
<dbReference type="SUPFAM" id="SSF51004">
    <property type="entry name" value="C-terminal (heme d1) domain of cytochrome cd1-nitrite reductase"/>
    <property type="match status" value="1"/>
</dbReference>
<dbReference type="PANTHER" id="PTHR47197">
    <property type="entry name" value="PROTEIN NIRF"/>
    <property type="match status" value="1"/>
</dbReference>
<keyword evidence="1" id="KW-0732">Signal</keyword>
<dbReference type="PANTHER" id="PTHR47197:SF3">
    <property type="entry name" value="DIHYDRO-HEME D1 DEHYDROGENASE"/>
    <property type="match status" value="1"/>
</dbReference>
<dbReference type="Proteomes" id="UP000234331">
    <property type="component" value="Unassembled WGS sequence"/>
</dbReference>
<gene>
    <name evidence="2" type="ORF">FRACA_3400003</name>
</gene>
<feature type="chain" id="PRO_5038419862" description="YVTN family beta-propeller repeat protein" evidence="1">
    <location>
        <begin position="23"/>
        <end position="382"/>
    </location>
</feature>
<dbReference type="PROSITE" id="PS51257">
    <property type="entry name" value="PROKAR_LIPOPROTEIN"/>
    <property type="match status" value="1"/>
</dbReference>
<accession>A0A2I2KV37</accession>
<dbReference type="InterPro" id="IPR015943">
    <property type="entry name" value="WD40/YVTN_repeat-like_dom_sf"/>
</dbReference>
<dbReference type="Gene3D" id="2.130.10.10">
    <property type="entry name" value="YVTN repeat-like/Quinoprotein amine dehydrogenase"/>
    <property type="match status" value="2"/>
</dbReference>
<keyword evidence="3" id="KW-1185">Reference proteome</keyword>
<dbReference type="EMBL" id="FZMO01000269">
    <property type="protein sequence ID" value="SNQ49543.1"/>
    <property type="molecule type" value="Genomic_DNA"/>
</dbReference>
<evidence type="ECO:0000313" key="2">
    <source>
        <dbReference type="EMBL" id="SNQ49543.1"/>
    </source>
</evidence>
<dbReference type="InterPro" id="IPR011048">
    <property type="entry name" value="Haem_d1_sf"/>
</dbReference>
<organism evidence="2 3">
    <name type="scientific">Frankia canadensis</name>
    <dbReference type="NCBI Taxonomy" id="1836972"/>
    <lineage>
        <taxon>Bacteria</taxon>
        <taxon>Bacillati</taxon>
        <taxon>Actinomycetota</taxon>
        <taxon>Actinomycetes</taxon>
        <taxon>Frankiales</taxon>
        <taxon>Frankiaceae</taxon>
        <taxon>Frankia</taxon>
    </lineage>
</organism>
<dbReference type="OrthoDB" id="5166832at2"/>
<dbReference type="AlphaFoldDB" id="A0A2I2KV37"/>
<sequence>MRLRVRAVAVATVGALAVAMLAGCGADGSGGSSSGAASPAAAATPACPAVRAPGALGYFSASSSNIEQIVDTATGRLVGRIEGLSQPSNTYVTPDGRKVYIDNWGGRDIVVVDACTRRIARTIEVGGRVLGSLDPSGTYLYETFLPSGTVEAGPGKVLRIDTRTDRVVATCPTPQKPVASVVSPDGRKVYVATLGTVMTLDAATGHVLGEPVRIGAIPGWLALSPDGRRLYTANLPTGVSVLDTATNRLVVNIPTPPGSAPQYNAVAPDGKTQWEVYAGGGVGVFSTATNELIQTLPTEGMGMTVSFSPDGTRAFVGEGGPNTVRADGFRAVIDSATGSWHPGPGNLTIYDVATRRLITRIRGVGEFPGVVGIAARRTPARG</sequence>
<protein>
    <recommendedName>
        <fullName evidence="4">YVTN family beta-propeller repeat protein</fullName>
    </recommendedName>
</protein>
<evidence type="ECO:0000313" key="3">
    <source>
        <dbReference type="Proteomes" id="UP000234331"/>
    </source>
</evidence>
<name>A0A2I2KV37_9ACTN</name>
<feature type="signal peptide" evidence="1">
    <location>
        <begin position="1"/>
        <end position="22"/>
    </location>
</feature>
<dbReference type="RefSeq" id="WP_133150750.1">
    <property type="nucleotide sequence ID" value="NZ_FZMO01000269.1"/>
</dbReference>
<proteinExistence type="predicted"/>